<evidence type="ECO:0000313" key="3">
    <source>
        <dbReference type="Proteomes" id="UP000615026"/>
    </source>
</evidence>
<dbReference type="RefSeq" id="WP_193995554.1">
    <property type="nucleotide sequence ID" value="NZ_JADEXP010000305.1"/>
</dbReference>
<keyword evidence="3" id="KW-1185">Reference proteome</keyword>
<evidence type="ECO:0000313" key="2">
    <source>
        <dbReference type="EMBL" id="MBE9069663.1"/>
    </source>
</evidence>
<evidence type="ECO:0000259" key="1">
    <source>
        <dbReference type="Pfam" id="PF13614"/>
    </source>
</evidence>
<name>A0A928ZYE1_LEPEC</name>
<accession>A0A928ZYE1</accession>
<organism evidence="2 3">
    <name type="scientific">Leptolyngbya cf. ectocarpi LEGE 11479</name>
    <dbReference type="NCBI Taxonomy" id="1828722"/>
    <lineage>
        <taxon>Bacteria</taxon>
        <taxon>Bacillati</taxon>
        <taxon>Cyanobacteriota</taxon>
        <taxon>Cyanophyceae</taxon>
        <taxon>Leptolyngbyales</taxon>
        <taxon>Leptolyngbyaceae</taxon>
        <taxon>Leptolyngbya group</taxon>
        <taxon>Leptolyngbya</taxon>
    </lineage>
</organism>
<dbReference type="EMBL" id="JADEXP010000305">
    <property type="protein sequence ID" value="MBE9069663.1"/>
    <property type="molecule type" value="Genomic_DNA"/>
</dbReference>
<proteinExistence type="predicted"/>
<protein>
    <submittedName>
        <fullName evidence="2">AAA family ATPase</fullName>
    </submittedName>
</protein>
<dbReference type="Proteomes" id="UP000615026">
    <property type="component" value="Unassembled WGS sequence"/>
</dbReference>
<gene>
    <name evidence="2" type="ORF">IQ260_23740</name>
</gene>
<dbReference type="InterPro" id="IPR025669">
    <property type="entry name" value="AAA_dom"/>
</dbReference>
<reference evidence="2" key="1">
    <citation type="submission" date="2020-10" db="EMBL/GenBank/DDBJ databases">
        <authorList>
            <person name="Castelo-Branco R."/>
            <person name="Eusebio N."/>
            <person name="Adriana R."/>
            <person name="Vieira A."/>
            <person name="Brugerolle De Fraissinette N."/>
            <person name="Rezende De Castro R."/>
            <person name="Schneider M.P."/>
            <person name="Vasconcelos V."/>
            <person name="Leao P.N."/>
        </authorList>
    </citation>
    <scope>NUCLEOTIDE SEQUENCE</scope>
    <source>
        <strain evidence="2">LEGE 11479</strain>
    </source>
</reference>
<dbReference type="Pfam" id="PF13614">
    <property type="entry name" value="AAA_31"/>
    <property type="match status" value="1"/>
</dbReference>
<dbReference type="SUPFAM" id="SSF52540">
    <property type="entry name" value="P-loop containing nucleoside triphosphate hydrolases"/>
    <property type="match status" value="1"/>
</dbReference>
<dbReference type="PANTHER" id="PTHR13696:SF99">
    <property type="entry name" value="COBYRINIC ACID AC-DIAMIDE SYNTHASE"/>
    <property type="match status" value="1"/>
</dbReference>
<sequence>MDKYLCEITRLYKFSHPRLKNDYGFDVVLADQELSSTTENSDVKATIKQKAKPYTLLKALEAAKQEYDYIFIDAPPGWLIFSQQAVCAADVVLIPARHDNLHSLQNAGMAIARFIPAAQKTLRKYGYPGPVALPVFLNNAHSITDAQVNVMHKAIARVIKSNQQYGINLTPYFYSNRKPRRDSQDLAMISVPYLAYISQSDFMHIPGAFWHKTVRDQYVNLVREYFL</sequence>
<feature type="domain" description="AAA" evidence="1">
    <location>
        <begin position="46"/>
        <end position="121"/>
    </location>
</feature>
<dbReference type="Gene3D" id="3.40.50.300">
    <property type="entry name" value="P-loop containing nucleotide triphosphate hydrolases"/>
    <property type="match status" value="1"/>
</dbReference>
<comment type="caution">
    <text evidence="2">The sequence shown here is derived from an EMBL/GenBank/DDBJ whole genome shotgun (WGS) entry which is preliminary data.</text>
</comment>
<dbReference type="PANTHER" id="PTHR13696">
    <property type="entry name" value="P-LOOP CONTAINING NUCLEOSIDE TRIPHOSPHATE HYDROLASE"/>
    <property type="match status" value="1"/>
</dbReference>
<dbReference type="InterPro" id="IPR027417">
    <property type="entry name" value="P-loop_NTPase"/>
</dbReference>
<dbReference type="InterPro" id="IPR050678">
    <property type="entry name" value="DNA_Partitioning_ATPase"/>
</dbReference>
<dbReference type="AlphaFoldDB" id="A0A928ZYE1"/>